<dbReference type="RefSeq" id="WP_054722955.1">
    <property type="nucleotide sequence ID" value="NZ_AZDJ01000003.1"/>
</dbReference>
<proteinExistence type="inferred from homology"/>
<gene>
    <name evidence="7" type="ORF">FD02_GL001842</name>
</gene>
<evidence type="ECO:0000256" key="2">
    <source>
        <dbReference type="ARBA" id="ARBA00023239"/>
    </source>
</evidence>
<dbReference type="PRINTS" id="PR00146">
    <property type="entry name" value="DHPICSNTHASE"/>
</dbReference>
<feature type="binding site" evidence="6">
    <location>
        <position position="206"/>
    </location>
    <ligand>
        <name>pyruvate</name>
        <dbReference type="ChEBI" id="CHEBI:15361"/>
    </ligand>
</feature>
<dbReference type="SUPFAM" id="SSF51569">
    <property type="entry name" value="Aldolase"/>
    <property type="match status" value="1"/>
</dbReference>
<evidence type="ECO:0000256" key="1">
    <source>
        <dbReference type="ARBA" id="ARBA00007592"/>
    </source>
</evidence>
<dbReference type="EMBL" id="AZDJ01000003">
    <property type="protein sequence ID" value="KRK74007.1"/>
    <property type="molecule type" value="Genomic_DNA"/>
</dbReference>
<organism evidence="7 8">
    <name type="scientific">Lacticaseibacillus nasuensis JCM 17158</name>
    <dbReference type="NCBI Taxonomy" id="1291734"/>
    <lineage>
        <taxon>Bacteria</taxon>
        <taxon>Bacillati</taxon>
        <taxon>Bacillota</taxon>
        <taxon>Bacilli</taxon>
        <taxon>Lactobacillales</taxon>
        <taxon>Lactobacillaceae</taxon>
        <taxon>Lacticaseibacillus</taxon>
    </lineage>
</organism>
<feature type="active site" description="Proton donor/acceptor" evidence="5">
    <location>
        <position position="135"/>
    </location>
</feature>
<name>A0A0R1K404_9LACO</name>
<comment type="similarity">
    <text evidence="1 4">Belongs to the DapA family.</text>
</comment>
<dbReference type="SMART" id="SM01130">
    <property type="entry name" value="DHDPS"/>
    <property type="match status" value="1"/>
</dbReference>
<accession>A0A0R1K404</accession>
<evidence type="ECO:0000313" key="7">
    <source>
        <dbReference type="EMBL" id="KRK74007.1"/>
    </source>
</evidence>
<dbReference type="PIRSF" id="PIRSF001365">
    <property type="entry name" value="DHDPS"/>
    <property type="match status" value="1"/>
</dbReference>
<keyword evidence="3" id="KW-0704">Schiff base</keyword>
<dbReference type="Gene3D" id="3.20.20.70">
    <property type="entry name" value="Aldolase class I"/>
    <property type="match status" value="1"/>
</dbReference>
<keyword evidence="8" id="KW-1185">Reference proteome</keyword>
<evidence type="ECO:0000256" key="6">
    <source>
        <dbReference type="PIRSR" id="PIRSR001365-2"/>
    </source>
</evidence>
<dbReference type="PANTHER" id="PTHR12128">
    <property type="entry name" value="DIHYDRODIPICOLINATE SYNTHASE"/>
    <property type="match status" value="1"/>
</dbReference>
<sequence>MAPFSGILVAMVTPFADDESVSYERTKNLIDYLLAAKPAGLFILGTNGEAYTMTEDEKYDFAKYVIDYVAGRAKIIVGTGLNSTRETIAFSQRIATLHPDALSLVAPSFVAPSQAELVAHYQAVADAVPVPCVLYNMPGKTGINIEPASLKVLSQHPNIIGIKDSSGDWHNFDGYLKNRNSDDFTVIMGSDGRILESLQHGGNAAIAGTGNLLVANVVKLYDAFQAGDLEAAKRYQDNIQPLRTVLHEATTPVSLKAAVTASGVNVGPARRPALMPAPDSQLAKDIAKTVADYKQQGVI</sequence>
<keyword evidence="2 4" id="KW-0456">Lyase</keyword>
<dbReference type="AlphaFoldDB" id="A0A0R1K404"/>
<dbReference type="STRING" id="1291734.FD02_GL001842"/>
<dbReference type="InterPro" id="IPR013785">
    <property type="entry name" value="Aldolase_TIM"/>
</dbReference>
<dbReference type="Pfam" id="PF00701">
    <property type="entry name" value="DHDPS"/>
    <property type="match status" value="1"/>
</dbReference>
<dbReference type="GO" id="GO:0008840">
    <property type="term" value="F:4-hydroxy-tetrahydrodipicolinate synthase activity"/>
    <property type="evidence" value="ECO:0007669"/>
    <property type="project" value="TreeGrafter"/>
</dbReference>
<comment type="caution">
    <text evidence="7">The sequence shown here is derived from an EMBL/GenBank/DDBJ whole genome shotgun (WGS) entry which is preliminary data.</text>
</comment>
<evidence type="ECO:0000256" key="5">
    <source>
        <dbReference type="PIRSR" id="PIRSR001365-1"/>
    </source>
</evidence>
<protein>
    <submittedName>
        <fullName evidence="7">Dihydrodipicolinate synthase</fullName>
    </submittedName>
</protein>
<dbReference type="PROSITE" id="PS00666">
    <property type="entry name" value="DHDPS_2"/>
    <property type="match status" value="1"/>
</dbReference>
<dbReference type="GO" id="GO:0044281">
    <property type="term" value="P:small molecule metabolic process"/>
    <property type="evidence" value="ECO:0007669"/>
    <property type="project" value="UniProtKB-ARBA"/>
</dbReference>
<evidence type="ECO:0000313" key="8">
    <source>
        <dbReference type="Proteomes" id="UP000051804"/>
    </source>
</evidence>
<dbReference type="PANTHER" id="PTHR12128:SF66">
    <property type="entry name" value="4-HYDROXY-2-OXOGLUTARATE ALDOLASE, MITOCHONDRIAL"/>
    <property type="match status" value="1"/>
</dbReference>
<evidence type="ECO:0000256" key="3">
    <source>
        <dbReference type="ARBA" id="ARBA00023270"/>
    </source>
</evidence>
<evidence type="ECO:0000256" key="4">
    <source>
        <dbReference type="PIRNR" id="PIRNR001365"/>
    </source>
</evidence>
<dbReference type="InterPro" id="IPR020625">
    <property type="entry name" value="Schiff_base-form_aldolases_AS"/>
</dbReference>
<feature type="active site" description="Schiff-base intermediate with substrate" evidence="5">
    <location>
        <position position="163"/>
    </location>
</feature>
<reference evidence="7 8" key="1">
    <citation type="journal article" date="2015" name="Genome Announc.">
        <title>Expanding the biotechnology potential of lactobacilli through comparative genomics of 213 strains and associated genera.</title>
        <authorList>
            <person name="Sun Z."/>
            <person name="Harris H.M."/>
            <person name="McCann A."/>
            <person name="Guo C."/>
            <person name="Argimon S."/>
            <person name="Zhang W."/>
            <person name="Yang X."/>
            <person name="Jeffery I.B."/>
            <person name="Cooney J.C."/>
            <person name="Kagawa T.F."/>
            <person name="Liu W."/>
            <person name="Song Y."/>
            <person name="Salvetti E."/>
            <person name="Wrobel A."/>
            <person name="Rasinkangas P."/>
            <person name="Parkhill J."/>
            <person name="Rea M.C."/>
            <person name="O'Sullivan O."/>
            <person name="Ritari J."/>
            <person name="Douillard F.P."/>
            <person name="Paul Ross R."/>
            <person name="Yang R."/>
            <person name="Briner A.E."/>
            <person name="Felis G.E."/>
            <person name="de Vos W.M."/>
            <person name="Barrangou R."/>
            <person name="Klaenhammer T.R."/>
            <person name="Caufield P.W."/>
            <person name="Cui Y."/>
            <person name="Zhang H."/>
            <person name="O'Toole P.W."/>
        </authorList>
    </citation>
    <scope>NUCLEOTIDE SEQUENCE [LARGE SCALE GENOMIC DNA]</scope>
    <source>
        <strain evidence="7 8">JCM 17158</strain>
    </source>
</reference>
<dbReference type="PATRIC" id="fig|1291734.4.peg.1892"/>
<dbReference type="Proteomes" id="UP000051804">
    <property type="component" value="Unassembled WGS sequence"/>
</dbReference>
<dbReference type="InterPro" id="IPR002220">
    <property type="entry name" value="DapA-like"/>
</dbReference>
<dbReference type="OrthoDB" id="9782828at2"/>